<dbReference type="InterPro" id="IPR010559">
    <property type="entry name" value="Sig_transdc_His_kin_internal"/>
</dbReference>
<comment type="caution">
    <text evidence="3">The sequence shown here is derived from an EMBL/GenBank/DDBJ whole genome shotgun (WGS) entry which is preliminary data.</text>
</comment>
<dbReference type="RefSeq" id="WP_112747849.1">
    <property type="nucleotide sequence ID" value="NZ_QMFY01000008.1"/>
</dbReference>
<keyword evidence="3" id="KW-0808">Transferase</keyword>
<proteinExistence type="predicted"/>
<dbReference type="InterPro" id="IPR050640">
    <property type="entry name" value="Bact_2-comp_sensor_kinase"/>
</dbReference>
<dbReference type="AlphaFoldDB" id="A0A364Y087"/>
<evidence type="ECO:0000259" key="2">
    <source>
        <dbReference type="Pfam" id="PF06580"/>
    </source>
</evidence>
<dbReference type="GO" id="GO:0000155">
    <property type="term" value="F:phosphorelay sensor kinase activity"/>
    <property type="evidence" value="ECO:0007669"/>
    <property type="project" value="InterPro"/>
</dbReference>
<keyword evidence="1" id="KW-0812">Transmembrane</keyword>
<evidence type="ECO:0000313" key="4">
    <source>
        <dbReference type="Proteomes" id="UP000251889"/>
    </source>
</evidence>
<evidence type="ECO:0000313" key="3">
    <source>
        <dbReference type="EMBL" id="RAW00011.1"/>
    </source>
</evidence>
<gene>
    <name evidence="3" type="ORF">DQQ10_15750</name>
</gene>
<accession>A0A364Y087</accession>
<keyword evidence="1" id="KW-1133">Transmembrane helix</keyword>
<protein>
    <submittedName>
        <fullName evidence="3">Sensor histidine kinase</fullName>
    </submittedName>
</protein>
<evidence type="ECO:0000256" key="1">
    <source>
        <dbReference type="SAM" id="Phobius"/>
    </source>
</evidence>
<reference evidence="3 4" key="1">
    <citation type="submission" date="2018-06" db="EMBL/GenBank/DDBJ databases">
        <title>Chryseolinea flavus sp. nov., a member of the phylum Bacteroidetes isolated from soil.</title>
        <authorList>
            <person name="Li Y."/>
            <person name="Wang J."/>
        </authorList>
    </citation>
    <scope>NUCLEOTIDE SEQUENCE [LARGE SCALE GENOMIC DNA]</scope>
    <source>
        <strain evidence="3 4">SDU1-6</strain>
    </source>
</reference>
<name>A0A364Y087_9BACT</name>
<sequence length="355" mass="41443">MEYISKKTRKLSIIGVHILGWSFVLAMPLLSVNNATISLGQYLRTLTFPLFFGLVFYANYFFLIKVFLFTKRLFIFFTANIVLYSLCIISMEFRRQQMMRNQFHETAFQHVRENGVSRSHHPSQTEMILRAFFGFALTTGASVAIRTTTKWFRSQDILRDLEREHLKSELANLKNQLNPHFLFNTLNNIYGLIIVNQDKAQEAVHQLSKLMRYLLYESNEKFVSLTREVEFMHHYIDLMKLRVNTNVHVSYKFPSDCRGYMIAPLLFISLIENSFKHGISPNKPSEINMTMSISEGRLVFIIMNTSFPKRDNDRSGSGIGLENLEKRLRLLYPGSHSMNINTAHFYYQTILTVNL</sequence>
<feature type="transmembrane region" description="Helical" evidence="1">
    <location>
        <begin position="12"/>
        <end position="30"/>
    </location>
</feature>
<feature type="transmembrane region" description="Helical" evidence="1">
    <location>
        <begin position="42"/>
        <end position="61"/>
    </location>
</feature>
<dbReference type="OrthoDB" id="9792992at2"/>
<feature type="domain" description="Signal transduction histidine kinase internal region" evidence="2">
    <location>
        <begin position="169"/>
        <end position="245"/>
    </location>
</feature>
<keyword evidence="4" id="KW-1185">Reference proteome</keyword>
<dbReference type="EMBL" id="QMFY01000008">
    <property type="protein sequence ID" value="RAW00011.1"/>
    <property type="molecule type" value="Genomic_DNA"/>
</dbReference>
<dbReference type="PANTHER" id="PTHR34220">
    <property type="entry name" value="SENSOR HISTIDINE KINASE YPDA"/>
    <property type="match status" value="1"/>
</dbReference>
<dbReference type="PANTHER" id="PTHR34220:SF7">
    <property type="entry name" value="SENSOR HISTIDINE KINASE YPDA"/>
    <property type="match status" value="1"/>
</dbReference>
<dbReference type="GO" id="GO:0016020">
    <property type="term" value="C:membrane"/>
    <property type="evidence" value="ECO:0007669"/>
    <property type="project" value="InterPro"/>
</dbReference>
<dbReference type="InterPro" id="IPR036890">
    <property type="entry name" value="HATPase_C_sf"/>
</dbReference>
<dbReference type="SUPFAM" id="SSF55874">
    <property type="entry name" value="ATPase domain of HSP90 chaperone/DNA topoisomerase II/histidine kinase"/>
    <property type="match status" value="1"/>
</dbReference>
<dbReference type="Pfam" id="PF06580">
    <property type="entry name" value="His_kinase"/>
    <property type="match status" value="1"/>
</dbReference>
<keyword evidence="3" id="KW-0418">Kinase</keyword>
<keyword evidence="1" id="KW-0472">Membrane</keyword>
<feature type="transmembrane region" description="Helical" evidence="1">
    <location>
        <begin position="73"/>
        <end position="91"/>
    </location>
</feature>
<dbReference type="Proteomes" id="UP000251889">
    <property type="component" value="Unassembled WGS sequence"/>
</dbReference>
<organism evidence="3 4">
    <name type="scientific">Pseudochryseolinea flava</name>
    <dbReference type="NCBI Taxonomy" id="2059302"/>
    <lineage>
        <taxon>Bacteria</taxon>
        <taxon>Pseudomonadati</taxon>
        <taxon>Bacteroidota</taxon>
        <taxon>Cytophagia</taxon>
        <taxon>Cytophagales</taxon>
        <taxon>Fulvivirgaceae</taxon>
        <taxon>Pseudochryseolinea</taxon>
    </lineage>
</organism>